<protein>
    <submittedName>
        <fullName evidence="1">32906_t:CDS:1</fullName>
    </submittedName>
</protein>
<evidence type="ECO:0000313" key="2">
    <source>
        <dbReference type="Proteomes" id="UP000789901"/>
    </source>
</evidence>
<name>A0ABN7VIH6_GIGMA</name>
<reference evidence="1 2" key="1">
    <citation type="submission" date="2021-06" db="EMBL/GenBank/DDBJ databases">
        <authorList>
            <person name="Kallberg Y."/>
            <person name="Tangrot J."/>
            <person name="Rosling A."/>
        </authorList>
    </citation>
    <scope>NUCLEOTIDE SEQUENCE [LARGE SCALE GENOMIC DNA]</scope>
    <source>
        <strain evidence="1 2">120-4 pot B 10/14</strain>
    </source>
</reference>
<organism evidence="1 2">
    <name type="scientific">Gigaspora margarita</name>
    <dbReference type="NCBI Taxonomy" id="4874"/>
    <lineage>
        <taxon>Eukaryota</taxon>
        <taxon>Fungi</taxon>
        <taxon>Fungi incertae sedis</taxon>
        <taxon>Mucoromycota</taxon>
        <taxon>Glomeromycotina</taxon>
        <taxon>Glomeromycetes</taxon>
        <taxon>Diversisporales</taxon>
        <taxon>Gigasporaceae</taxon>
        <taxon>Gigaspora</taxon>
    </lineage>
</organism>
<proteinExistence type="predicted"/>
<dbReference type="Proteomes" id="UP000789901">
    <property type="component" value="Unassembled WGS sequence"/>
</dbReference>
<dbReference type="EMBL" id="CAJVQB010014879">
    <property type="protein sequence ID" value="CAG8771308.1"/>
    <property type="molecule type" value="Genomic_DNA"/>
</dbReference>
<keyword evidence="2" id="KW-1185">Reference proteome</keyword>
<sequence>MLIKEDEYDEKKMKNELDNRLAEIMSPVKEIIENLVSTAEYERSNEIIRDPLMYDCGNKLIDDRNRRCFEVNKNDDDGKYFECDLRKSDEDKVVCSSKLSVE</sequence>
<comment type="caution">
    <text evidence="1">The sequence shown here is derived from an EMBL/GenBank/DDBJ whole genome shotgun (WGS) entry which is preliminary data.</text>
</comment>
<evidence type="ECO:0000313" key="1">
    <source>
        <dbReference type="EMBL" id="CAG8771308.1"/>
    </source>
</evidence>
<accession>A0ABN7VIH6</accession>
<gene>
    <name evidence="1" type="ORF">GMARGA_LOCUS18544</name>
</gene>